<dbReference type="InterPro" id="IPR020825">
    <property type="entry name" value="Phe-tRNA_synthase-like_B3/B4"/>
</dbReference>
<accession>A0A2V1N3A7</accession>
<feature type="domain" description="B3/B4 tRNA-binding" evidence="1">
    <location>
        <begin position="62"/>
        <end position="215"/>
    </location>
</feature>
<dbReference type="Pfam" id="PF03483">
    <property type="entry name" value="B3_4"/>
    <property type="match status" value="1"/>
</dbReference>
<gene>
    <name evidence="2" type="ORF">DCM90_04875</name>
</gene>
<reference evidence="2 3" key="1">
    <citation type="journal article" date="2018" name="Int. J. Syst. Evol. Microbiol.">
        <title>Lactobacillus bambusae sp. nov., isolated from a traditional fermented Ma-bamboo shoots of Taiwan.</title>
        <authorList>
            <person name="Wang L.-T."/>
        </authorList>
    </citation>
    <scope>NUCLEOTIDE SEQUENCE [LARGE SCALE GENOMIC DNA]</scope>
    <source>
        <strain evidence="2 3">BS-W1</strain>
    </source>
</reference>
<keyword evidence="3" id="KW-1185">Reference proteome</keyword>
<dbReference type="PANTHER" id="PTHR39209:SF2">
    <property type="entry name" value="CYTOPLASMIC PROTEIN"/>
    <property type="match status" value="1"/>
</dbReference>
<dbReference type="EMBL" id="QCXQ01000002">
    <property type="protein sequence ID" value="PWG00596.1"/>
    <property type="molecule type" value="Genomic_DNA"/>
</dbReference>
<dbReference type="Gene3D" id="3.50.40.10">
    <property type="entry name" value="Phenylalanyl-trna Synthetase, Chain B, domain 3"/>
    <property type="match status" value="1"/>
</dbReference>
<organism evidence="2 3">
    <name type="scientific">Levilactobacillus bambusae</name>
    <dbReference type="NCBI Taxonomy" id="2024736"/>
    <lineage>
        <taxon>Bacteria</taxon>
        <taxon>Bacillati</taxon>
        <taxon>Bacillota</taxon>
        <taxon>Bacilli</taxon>
        <taxon>Lactobacillales</taxon>
        <taxon>Lactobacillaceae</taxon>
        <taxon>Levilactobacillus</taxon>
    </lineage>
</organism>
<dbReference type="Proteomes" id="UP000245080">
    <property type="component" value="Unassembled WGS sequence"/>
</dbReference>
<dbReference type="OrthoDB" id="276580at2"/>
<sequence>MAQELKIDDDFWQLFPDTTVGVVRALGVNNTADVPESLLAEANQTAQKYVQEDPISANPIVADWREAYRKFKTKKGARSSIEALMKRAKQGKPVSSINAMVDLYNIVSLTYGIPVGGENIDSLKGDMHLKIAQGGEDFQPLGENDSEPALPGEVVYQDGESIVCRCWNWRDGQRTMLKDDTTNAILVLENVNPDREQNLVDAVNALCDLLAKYVGGDISSAILSQNNPSFQFRN</sequence>
<dbReference type="GO" id="GO:0003723">
    <property type="term" value="F:RNA binding"/>
    <property type="evidence" value="ECO:0007669"/>
    <property type="project" value="InterPro"/>
</dbReference>
<evidence type="ECO:0000313" key="3">
    <source>
        <dbReference type="Proteomes" id="UP000245080"/>
    </source>
</evidence>
<dbReference type="InterPro" id="IPR005146">
    <property type="entry name" value="B3/B4_tRNA-bd"/>
</dbReference>
<proteinExistence type="predicted"/>
<dbReference type="SMART" id="SM00873">
    <property type="entry name" value="B3_4"/>
    <property type="match status" value="1"/>
</dbReference>
<name>A0A2V1N3A7_9LACO</name>
<protein>
    <recommendedName>
        <fullName evidence="1">B3/B4 tRNA-binding domain-containing protein</fullName>
    </recommendedName>
</protein>
<dbReference type="AlphaFoldDB" id="A0A2V1N3A7"/>
<dbReference type="RefSeq" id="WP_109250540.1">
    <property type="nucleotide sequence ID" value="NZ_QCXQ01000002.1"/>
</dbReference>
<evidence type="ECO:0000313" key="2">
    <source>
        <dbReference type="EMBL" id="PWG00596.1"/>
    </source>
</evidence>
<dbReference type="GO" id="GO:0004826">
    <property type="term" value="F:phenylalanine-tRNA ligase activity"/>
    <property type="evidence" value="ECO:0007669"/>
    <property type="project" value="InterPro"/>
</dbReference>
<dbReference type="PANTHER" id="PTHR39209">
    <property type="match status" value="1"/>
</dbReference>
<comment type="caution">
    <text evidence="2">The sequence shown here is derived from an EMBL/GenBank/DDBJ whole genome shotgun (WGS) entry which is preliminary data.</text>
</comment>
<dbReference type="SUPFAM" id="SSF56037">
    <property type="entry name" value="PheT/TilS domain"/>
    <property type="match status" value="1"/>
</dbReference>
<evidence type="ECO:0000259" key="1">
    <source>
        <dbReference type="SMART" id="SM00873"/>
    </source>
</evidence>